<comment type="caution">
    <text evidence="3">The sequence shown here is derived from an EMBL/GenBank/DDBJ whole genome shotgun (WGS) entry which is preliminary data.</text>
</comment>
<accession>A0A7Y7E8Z5</accession>
<dbReference type="SUPFAM" id="SSF49313">
    <property type="entry name" value="Cadherin-like"/>
    <property type="match status" value="1"/>
</dbReference>
<dbReference type="GO" id="GO:0016020">
    <property type="term" value="C:membrane"/>
    <property type="evidence" value="ECO:0007669"/>
    <property type="project" value="InterPro"/>
</dbReference>
<dbReference type="Pfam" id="PF13419">
    <property type="entry name" value="HAD_2"/>
    <property type="match status" value="1"/>
</dbReference>
<feature type="region of interest" description="Disordered" evidence="1">
    <location>
        <begin position="504"/>
        <end position="534"/>
    </location>
</feature>
<dbReference type="GO" id="GO:0005509">
    <property type="term" value="F:calcium ion binding"/>
    <property type="evidence" value="ECO:0007669"/>
    <property type="project" value="InterPro"/>
</dbReference>
<dbReference type="EMBL" id="JABBXF010000058">
    <property type="protein sequence ID" value="NVK80565.1"/>
    <property type="molecule type" value="Genomic_DNA"/>
</dbReference>
<dbReference type="Pfam" id="PF03372">
    <property type="entry name" value="Exo_endo_phos"/>
    <property type="match status" value="1"/>
</dbReference>
<dbReference type="InterPro" id="IPR036412">
    <property type="entry name" value="HAD-like_sf"/>
</dbReference>
<gene>
    <name evidence="3" type="ORF">HG542_23305</name>
</gene>
<keyword evidence="4" id="KW-1185">Reference proteome</keyword>
<dbReference type="GO" id="GO:0016787">
    <property type="term" value="F:hydrolase activity"/>
    <property type="evidence" value="ECO:0007669"/>
    <property type="project" value="UniProtKB-KW"/>
</dbReference>
<protein>
    <submittedName>
        <fullName evidence="3">HAD-IA family hydrolase</fullName>
    </submittedName>
</protein>
<evidence type="ECO:0000256" key="1">
    <source>
        <dbReference type="SAM" id="MobiDB-lite"/>
    </source>
</evidence>
<dbReference type="Gene3D" id="3.40.50.1000">
    <property type="entry name" value="HAD superfamily/HAD-like"/>
    <property type="match status" value="1"/>
</dbReference>
<organism evidence="3 4">
    <name type="scientific">Streptomyces morookaense</name>
    <name type="common">Streptoverticillium morookaense</name>
    <dbReference type="NCBI Taxonomy" id="1970"/>
    <lineage>
        <taxon>Bacteria</taxon>
        <taxon>Bacillati</taxon>
        <taxon>Actinomycetota</taxon>
        <taxon>Actinomycetes</taxon>
        <taxon>Kitasatosporales</taxon>
        <taxon>Streptomycetaceae</taxon>
        <taxon>Streptomyces</taxon>
    </lineage>
</organism>
<dbReference type="Gene3D" id="1.10.150.240">
    <property type="entry name" value="Putative phosphatase, domain 2"/>
    <property type="match status" value="1"/>
</dbReference>
<dbReference type="Gene3D" id="2.60.40.10">
    <property type="entry name" value="Immunoglobulins"/>
    <property type="match status" value="1"/>
</dbReference>
<reference evidence="3 4" key="1">
    <citation type="submission" date="2020-04" db="EMBL/GenBank/DDBJ databases">
        <title>Draft Genome Sequence of Streptomyces morookaense DSM 40503, an 8-azaguanine-producing strain.</title>
        <authorList>
            <person name="Qi J."/>
            <person name="Gao J.-M."/>
        </authorList>
    </citation>
    <scope>NUCLEOTIDE SEQUENCE [LARGE SCALE GENOMIC DNA]</scope>
    <source>
        <strain evidence="3 4">DSM 40503</strain>
    </source>
</reference>
<dbReference type="InterPro" id="IPR006439">
    <property type="entry name" value="HAD-SF_hydro_IA"/>
</dbReference>
<dbReference type="PANTHER" id="PTHR41349">
    <property type="match status" value="1"/>
</dbReference>
<dbReference type="InterPro" id="IPR023198">
    <property type="entry name" value="PGP-like_dom2"/>
</dbReference>
<dbReference type="InterPro" id="IPR013783">
    <property type="entry name" value="Ig-like_fold"/>
</dbReference>
<dbReference type="InterPro" id="IPR015919">
    <property type="entry name" value="Cadherin-like_sf"/>
</dbReference>
<evidence type="ECO:0000313" key="4">
    <source>
        <dbReference type="Proteomes" id="UP000587462"/>
    </source>
</evidence>
<name>A0A7Y7E8Z5_STRMO</name>
<dbReference type="SUPFAM" id="SSF56784">
    <property type="entry name" value="HAD-like"/>
    <property type="match status" value="1"/>
</dbReference>
<dbReference type="InterPro" id="IPR036691">
    <property type="entry name" value="Endo/exonu/phosph_ase_sf"/>
</dbReference>
<dbReference type="GO" id="GO:0005975">
    <property type="term" value="P:carbohydrate metabolic process"/>
    <property type="evidence" value="ECO:0007669"/>
    <property type="project" value="UniProtKB-ARBA"/>
</dbReference>
<dbReference type="InterPro" id="IPR041492">
    <property type="entry name" value="HAD_2"/>
</dbReference>
<dbReference type="InterPro" id="IPR005135">
    <property type="entry name" value="Endo/exonuclease/phosphatase"/>
</dbReference>
<evidence type="ECO:0000259" key="2">
    <source>
        <dbReference type="Pfam" id="PF03372"/>
    </source>
</evidence>
<dbReference type="PANTHER" id="PTHR41349:SF1">
    <property type="entry name" value="PROTEIN CBG08683"/>
    <property type="match status" value="1"/>
</dbReference>
<keyword evidence="3" id="KW-0378">Hydrolase</keyword>
<dbReference type="CDD" id="cd07505">
    <property type="entry name" value="HAD_BPGM-like"/>
    <property type="match status" value="1"/>
</dbReference>
<dbReference type="InterPro" id="IPR023214">
    <property type="entry name" value="HAD_sf"/>
</dbReference>
<feature type="domain" description="Endonuclease/exonuclease/phosphatase" evidence="2">
    <location>
        <begin position="298"/>
        <end position="575"/>
    </location>
</feature>
<evidence type="ECO:0000313" key="3">
    <source>
        <dbReference type="EMBL" id="NVK80565.1"/>
    </source>
</evidence>
<proteinExistence type="predicted"/>
<feature type="compositionally biased region" description="Basic and acidic residues" evidence="1">
    <location>
        <begin position="522"/>
        <end position="534"/>
    </location>
</feature>
<dbReference type="NCBIfam" id="TIGR01509">
    <property type="entry name" value="HAD-SF-IA-v3"/>
    <property type="match status" value="1"/>
</dbReference>
<sequence length="585" mass="61902">MDGTLVDTEELWWQAVRHVASAREYELTDADLPDVLGRPVEHTAAHLQRVTGASAGALCAELHREFAARVESEVVPRPGALELLDELHRQGIRTALVTASPRTVVDIVLRSLGPERFAVSVTADDTPRTKPAPDPYLAAARALGVEPSACVAVEDTPTGVASAEAAGCPVLAVPSLAPVPAAPGRTVLDSLERADVALLEAMVTEGAFLVPAFTTRNGRAGEPFRAAVAGLFRGAGPVFAKAAGPEWVQVGADGTLTGTPAEAGTYEVVVTAGGGACVTVRIPVVGADERLVSRLRVMSWNLWLGGTPVAGHRAKQLTVLLDADVDVVALQETGGASAKELADALGWDHHQAGHNLGVISRYPVTARFGTPAPSGYGAAGVTVRLDDRDDRDCAVQDVTVWSAHLNYTPYGPYDACFGGQPVPVLLEHEEASGRVAEMAEVLRDMADDLARCDTTPVLLMGDFNTPSHLDWTRNPASLHGGCGPVPWPVTQAAEEAGLRDSYRVARPDPVRDPGTTWSPLHPRHEDGSGRPEPQDRIDYVLFAGRGLDVQDSVTLVTGAPRPWPDVAENVWPSDHAAVITTFTVR</sequence>
<dbReference type="Proteomes" id="UP000587462">
    <property type="component" value="Unassembled WGS sequence"/>
</dbReference>
<dbReference type="Gene3D" id="3.60.10.10">
    <property type="entry name" value="Endonuclease/exonuclease/phosphatase"/>
    <property type="match status" value="1"/>
</dbReference>
<dbReference type="AlphaFoldDB" id="A0A7Y7E8Z5"/>
<dbReference type="SUPFAM" id="SSF56219">
    <property type="entry name" value="DNase I-like"/>
    <property type="match status" value="1"/>
</dbReference>